<dbReference type="EMBL" id="FOTQ01000010">
    <property type="protein sequence ID" value="SFM61065.1"/>
    <property type="molecule type" value="Genomic_DNA"/>
</dbReference>
<dbReference type="STRING" id="254406.SAMN04488042_11059"/>
<keyword evidence="1" id="KW-0732">Signal</keyword>
<dbReference type="SUPFAM" id="SSF56935">
    <property type="entry name" value="Porins"/>
    <property type="match status" value="1"/>
</dbReference>
<feature type="signal peptide" evidence="1">
    <location>
        <begin position="1"/>
        <end position="25"/>
    </location>
</feature>
<sequence length="352" mass="37600">MQHRQKLLGTTLALATAFCTQAAHAEDNNPLSFDLGAGNNLTFYGYIKGTYIKDYDFDLGDTTKGLATIGLPGGSPAGEHERTHLKETRIGLTYTAPDLLIKLEGDFFGADGLRTRLAYVDFFGVRVGQDWSNFMSLENLGPTVDFQGPAGVPFARLLQARYTYAPTPDWTFSASVEEDVGNNDDPHFTLAARRGFDGGMVRLAGLYRDTTIGGTPVEGWGLSLGATYDVWQGGTLAGIYTTGEGISDILAFGLSGNALVSGGKTVGVNAVSVSLKQQISEKLTVAATLGMTDLDTAAGTDTKKLTTVHLSAYYNATKNLQLGLEYFTGTRKQGNGTSFDADRVTAAVKYTF</sequence>
<gene>
    <name evidence="2" type="ORF">SAMN04488042_11059</name>
</gene>
<organism evidence="2 3">
    <name type="scientific">Shimia aestuarii</name>
    <dbReference type="NCBI Taxonomy" id="254406"/>
    <lineage>
        <taxon>Bacteria</taxon>
        <taxon>Pseudomonadati</taxon>
        <taxon>Pseudomonadota</taxon>
        <taxon>Alphaproteobacteria</taxon>
        <taxon>Rhodobacterales</taxon>
        <taxon>Roseobacteraceae</taxon>
    </lineage>
</organism>
<dbReference type="Proteomes" id="UP000199144">
    <property type="component" value="Unassembled WGS sequence"/>
</dbReference>
<dbReference type="OrthoDB" id="9763822at2"/>
<dbReference type="Gene3D" id="2.40.160.10">
    <property type="entry name" value="Porin"/>
    <property type="match status" value="1"/>
</dbReference>
<feature type="chain" id="PRO_5011447617" description="Porin" evidence="1">
    <location>
        <begin position="26"/>
        <end position="352"/>
    </location>
</feature>
<reference evidence="2 3" key="1">
    <citation type="submission" date="2016-10" db="EMBL/GenBank/DDBJ databases">
        <authorList>
            <person name="de Groot N.N."/>
        </authorList>
    </citation>
    <scope>NUCLEOTIDE SEQUENCE [LARGE SCALE GENOMIC DNA]</scope>
    <source>
        <strain evidence="2 3">DSM 15283</strain>
    </source>
</reference>
<keyword evidence="3" id="KW-1185">Reference proteome</keyword>
<name>A0A1I4S998_9RHOB</name>
<evidence type="ECO:0000256" key="1">
    <source>
        <dbReference type="SAM" id="SignalP"/>
    </source>
</evidence>
<evidence type="ECO:0000313" key="3">
    <source>
        <dbReference type="Proteomes" id="UP000199144"/>
    </source>
</evidence>
<evidence type="ECO:0008006" key="4">
    <source>
        <dbReference type="Google" id="ProtNLM"/>
    </source>
</evidence>
<dbReference type="RefSeq" id="WP_093096052.1">
    <property type="nucleotide sequence ID" value="NZ_FOTQ01000010.1"/>
</dbReference>
<accession>A0A1I4S998</accession>
<protein>
    <recommendedName>
        <fullName evidence="4">Porin</fullName>
    </recommendedName>
</protein>
<dbReference type="AlphaFoldDB" id="A0A1I4S998"/>
<evidence type="ECO:0000313" key="2">
    <source>
        <dbReference type="EMBL" id="SFM61065.1"/>
    </source>
</evidence>
<dbReference type="InterPro" id="IPR023614">
    <property type="entry name" value="Porin_dom_sf"/>
</dbReference>
<proteinExistence type="predicted"/>